<dbReference type="AlphaFoldDB" id="A0AAE0C6D0"/>
<organism evidence="1 2">
    <name type="scientific">Cymbomonas tetramitiformis</name>
    <dbReference type="NCBI Taxonomy" id="36881"/>
    <lineage>
        <taxon>Eukaryota</taxon>
        <taxon>Viridiplantae</taxon>
        <taxon>Chlorophyta</taxon>
        <taxon>Pyramimonadophyceae</taxon>
        <taxon>Pyramimonadales</taxon>
        <taxon>Pyramimonadaceae</taxon>
        <taxon>Cymbomonas</taxon>
    </lineage>
</organism>
<dbReference type="EMBL" id="LGRX02028153">
    <property type="protein sequence ID" value="KAK3248375.1"/>
    <property type="molecule type" value="Genomic_DNA"/>
</dbReference>
<dbReference type="Proteomes" id="UP001190700">
    <property type="component" value="Unassembled WGS sequence"/>
</dbReference>
<accession>A0AAE0C6D0</accession>
<evidence type="ECO:0000313" key="2">
    <source>
        <dbReference type="Proteomes" id="UP001190700"/>
    </source>
</evidence>
<proteinExistence type="predicted"/>
<sequence length="133" mass="14448">MTGIIKKNASGYVQWDTRECQSAAVLQVDPEFDDDILIDDAELFWKDSMGCCDGVDSVAALNFIDIEHDSDLTIFMTSGIEGSGLVTCKIRTGLVSGVGVATVIVVELQTGVAIVNQNIRQYRLEIGKEGLLY</sequence>
<keyword evidence="2" id="KW-1185">Reference proteome</keyword>
<comment type="caution">
    <text evidence="1">The sequence shown here is derived from an EMBL/GenBank/DDBJ whole genome shotgun (WGS) entry which is preliminary data.</text>
</comment>
<protein>
    <submittedName>
        <fullName evidence="1">Uncharacterized protein</fullName>
    </submittedName>
</protein>
<evidence type="ECO:0000313" key="1">
    <source>
        <dbReference type="EMBL" id="KAK3248375.1"/>
    </source>
</evidence>
<name>A0AAE0C6D0_9CHLO</name>
<gene>
    <name evidence="1" type="ORF">CYMTET_42157</name>
</gene>
<reference evidence="1 2" key="1">
    <citation type="journal article" date="2015" name="Genome Biol. Evol.">
        <title>Comparative Genomics of a Bacterivorous Green Alga Reveals Evolutionary Causalities and Consequences of Phago-Mixotrophic Mode of Nutrition.</title>
        <authorList>
            <person name="Burns J.A."/>
            <person name="Paasch A."/>
            <person name="Narechania A."/>
            <person name="Kim E."/>
        </authorList>
    </citation>
    <scope>NUCLEOTIDE SEQUENCE [LARGE SCALE GENOMIC DNA]</scope>
    <source>
        <strain evidence="1 2">PLY_AMNH</strain>
    </source>
</reference>